<sequence>MKLWEYTSEELIGGAEITSDVSIAPEIEVPWESDELEQIASMPNYATAPATGGRGLADQVLLERDGDGWKCVGHYVGDIIIVFRRVQNTGIADILFLRCLEHRRKVPITTTFSASGLRLLKRVHKTEVEKAVRHGFNVPARVLEDFPELRADN</sequence>
<dbReference type="Proteomes" id="UP001626536">
    <property type="component" value="Chromosome"/>
</dbReference>
<dbReference type="EMBL" id="CP136862">
    <property type="protein sequence ID" value="WOJ89783.1"/>
    <property type="molecule type" value="Genomic_DNA"/>
</dbReference>
<dbReference type="RefSeq" id="WP_407339229.1">
    <property type="nucleotide sequence ID" value="NZ_CP136862.1"/>
</dbReference>
<organism evidence="1 2">
    <name type="scientific">Methylocapsa polymorpha</name>
    <dbReference type="NCBI Taxonomy" id="3080828"/>
    <lineage>
        <taxon>Bacteria</taxon>
        <taxon>Pseudomonadati</taxon>
        <taxon>Pseudomonadota</taxon>
        <taxon>Alphaproteobacteria</taxon>
        <taxon>Hyphomicrobiales</taxon>
        <taxon>Beijerinckiaceae</taxon>
        <taxon>Methylocapsa</taxon>
    </lineage>
</organism>
<reference evidence="1 2" key="1">
    <citation type="submission" date="2023-10" db="EMBL/GenBank/DDBJ databases">
        <title>Novel methanotroph of the genus Methylocapsa from a subarctic wetland.</title>
        <authorList>
            <person name="Belova S.E."/>
            <person name="Oshkin I.Y."/>
            <person name="Miroshnikov K."/>
            <person name="Dedysh S.N."/>
        </authorList>
    </citation>
    <scope>NUCLEOTIDE SEQUENCE [LARGE SCALE GENOMIC DNA]</scope>
    <source>
        <strain evidence="1 2">RX1</strain>
    </source>
</reference>
<evidence type="ECO:0000313" key="1">
    <source>
        <dbReference type="EMBL" id="WOJ89783.1"/>
    </source>
</evidence>
<gene>
    <name evidence="1" type="ORF">RZS28_00255</name>
</gene>
<accession>A0ABZ0HTA3</accession>
<proteinExistence type="predicted"/>
<keyword evidence="2" id="KW-1185">Reference proteome</keyword>
<protein>
    <submittedName>
        <fullName evidence="1">Uncharacterized protein</fullName>
    </submittedName>
</protein>
<evidence type="ECO:0000313" key="2">
    <source>
        <dbReference type="Proteomes" id="UP001626536"/>
    </source>
</evidence>
<name>A0ABZ0HTA3_9HYPH</name>